<keyword evidence="4" id="KW-1185">Reference proteome</keyword>
<reference evidence="3" key="5">
    <citation type="submission" date="2015-06" db="UniProtKB">
        <authorList>
            <consortium name="EnsemblFungi"/>
        </authorList>
    </citation>
    <scope>IDENTIFICATION</scope>
    <source>
        <strain evidence="3">ATCC 64411</strain>
    </source>
</reference>
<dbReference type="Proteomes" id="UP000011715">
    <property type="component" value="Unassembled WGS sequence"/>
</dbReference>
<evidence type="ECO:0000313" key="3">
    <source>
        <dbReference type="EnsemblFungi" id="MAPG_11773T0"/>
    </source>
</evidence>
<evidence type="ECO:0000256" key="1">
    <source>
        <dbReference type="SAM" id="SignalP"/>
    </source>
</evidence>
<evidence type="ECO:0000313" key="2">
    <source>
        <dbReference type="EMBL" id="KLU92788.1"/>
    </source>
</evidence>
<dbReference type="EMBL" id="ADBL01002910">
    <property type="status" value="NOT_ANNOTATED_CDS"/>
    <property type="molecule type" value="Genomic_DNA"/>
</dbReference>
<sequence>MKVAVVFMALFAAALATPGSSAANPFEKRAVKCKGGPCNSYLQCCDGATCNIKTRICF</sequence>
<keyword evidence="1" id="KW-0732">Signal</keyword>
<reference evidence="2" key="3">
    <citation type="submission" date="2011-03" db="EMBL/GenBank/DDBJ databases">
        <title>Annotation of Magnaporthe poae ATCC 64411.</title>
        <authorList>
            <person name="Ma L.-J."/>
            <person name="Dead R."/>
            <person name="Young S.K."/>
            <person name="Zeng Q."/>
            <person name="Gargeya S."/>
            <person name="Fitzgerald M."/>
            <person name="Haas B."/>
            <person name="Abouelleil A."/>
            <person name="Alvarado L."/>
            <person name="Arachchi H.M."/>
            <person name="Berlin A."/>
            <person name="Brown A."/>
            <person name="Chapman S.B."/>
            <person name="Chen Z."/>
            <person name="Dunbar C."/>
            <person name="Freedman E."/>
            <person name="Gearin G."/>
            <person name="Gellesch M."/>
            <person name="Goldberg J."/>
            <person name="Griggs A."/>
            <person name="Gujja S."/>
            <person name="Heiman D."/>
            <person name="Howarth C."/>
            <person name="Larson L."/>
            <person name="Lui A."/>
            <person name="MacDonald P.J.P."/>
            <person name="Mehta T."/>
            <person name="Montmayeur A."/>
            <person name="Murphy C."/>
            <person name="Neiman D."/>
            <person name="Pearson M."/>
            <person name="Priest M."/>
            <person name="Roberts A."/>
            <person name="Saif S."/>
            <person name="Shea T."/>
            <person name="Shenoy N."/>
            <person name="Sisk P."/>
            <person name="Stolte C."/>
            <person name="Sykes S."/>
            <person name="Yandava C."/>
            <person name="Wortman J."/>
            <person name="Nusbaum C."/>
            <person name="Birren B."/>
        </authorList>
    </citation>
    <scope>NUCLEOTIDE SEQUENCE</scope>
    <source>
        <strain evidence="2">ATCC 64411</strain>
    </source>
</reference>
<dbReference type="AlphaFoldDB" id="A0A0C4EG53"/>
<name>A0A0C4EG53_MAGP6</name>
<gene>
    <name evidence="2" type="ORF">MAPG_11773</name>
</gene>
<proteinExistence type="predicted"/>
<accession>A0A0C4EG53</accession>
<organism evidence="3 4">
    <name type="scientific">Magnaporthiopsis poae (strain ATCC 64411 / 73-15)</name>
    <name type="common">Kentucky bluegrass fungus</name>
    <name type="synonym">Magnaporthe poae</name>
    <dbReference type="NCBI Taxonomy" id="644358"/>
    <lineage>
        <taxon>Eukaryota</taxon>
        <taxon>Fungi</taxon>
        <taxon>Dikarya</taxon>
        <taxon>Ascomycota</taxon>
        <taxon>Pezizomycotina</taxon>
        <taxon>Sordariomycetes</taxon>
        <taxon>Sordariomycetidae</taxon>
        <taxon>Magnaporthales</taxon>
        <taxon>Magnaporthaceae</taxon>
        <taxon>Magnaporthiopsis</taxon>
    </lineage>
</organism>
<reference evidence="2" key="2">
    <citation type="submission" date="2010-05" db="EMBL/GenBank/DDBJ databases">
        <title>The Genome Sequence of Magnaporthe poae strain ATCC 64411.</title>
        <authorList>
            <consortium name="The Broad Institute Genome Sequencing Platform"/>
            <consortium name="Broad Institute Genome Sequencing Center for Infectious Disease"/>
            <person name="Ma L.-J."/>
            <person name="Dead R."/>
            <person name="Young S."/>
            <person name="Zeng Q."/>
            <person name="Koehrsen M."/>
            <person name="Alvarado L."/>
            <person name="Berlin A."/>
            <person name="Chapman S.B."/>
            <person name="Chen Z."/>
            <person name="Freedman E."/>
            <person name="Gellesch M."/>
            <person name="Goldberg J."/>
            <person name="Griggs A."/>
            <person name="Gujja S."/>
            <person name="Heilman E.R."/>
            <person name="Heiman D."/>
            <person name="Hepburn T."/>
            <person name="Howarth C."/>
            <person name="Jen D."/>
            <person name="Larson L."/>
            <person name="Mehta T."/>
            <person name="Neiman D."/>
            <person name="Pearson M."/>
            <person name="Roberts A."/>
            <person name="Saif S."/>
            <person name="Shea T."/>
            <person name="Shenoy N."/>
            <person name="Sisk P."/>
            <person name="Stolte C."/>
            <person name="Sykes S."/>
            <person name="Walk T."/>
            <person name="White J."/>
            <person name="Yandava C."/>
            <person name="Haas B."/>
            <person name="Nusbaum C."/>
            <person name="Birren B."/>
        </authorList>
    </citation>
    <scope>NUCLEOTIDE SEQUENCE</scope>
    <source>
        <strain evidence="2">ATCC 64411</strain>
    </source>
</reference>
<dbReference type="EnsemblFungi" id="MAPG_11773T0">
    <property type="protein sequence ID" value="MAPG_11773T0"/>
    <property type="gene ID" value="MAPG_11773"/>
</dbReference>
<protein>
    <submittedName>
        <fullName evidence="2 3">Uncharacterized protein</fullName>
    </submittedName>
</protein>
<reference evidence="3" key="4">
    <citation type="journal article" date="2015" name="G3 (Bethesda)">
        <title>Genome sequences of three phytopathogenic species of the Magnaporthaceae family of fungi.</title>
        <authorList>
            <person name="Okagaki L.H."/>
            <person name="Nunes C.C."/>
            <person name="Sailsbery J."/>
            <person name="Clay B."/>
            <person name="Brown D."/>
            <person name="John T."/>
            <person name="Oh Y."/>
            <person name="Young N."/>
            <person name="Fitzgerald M."/>
            <person name="Haas B.J."/>
            <person name="Zeng Q."/>
            <person name="Young S."/>
            <person name="Adiconis X."/>
            <person name="Fan L."/>
            <person name="Levin J.Z."/>
            <person name="Mitchell T.K."/>
            <person name="Okubara P.A."/>
            <person name="Farman M.L."/>
            <person name="Kohn L.M."/>
            <person name="Birren B."/>
            <person name="Ma L.-J."/>
            <person name="Dean R.A."/>
        </authorList>
    </citation>
    <scope>NUCLEOTIDE SEQUENCE</scope>
    <source>
        <strain evidence="3">ATCC 64411 / 73-15</strain>
    </source>
</reference>
<evidence type="ECO:0000313" key="4">
    <source>
        <dbReference type="Proteomes" id="UP000011715"/>
    </source>
</evidence>
<feature type="chain" id="PRO_5009386063" evidence="1">
    <location>
        <begin position="17"/>
        <end position="58"/>
    </location>
</feature>
<dbReference type="VEuPathDB" id="FungiDB:MAPG_11773"/>
<feature type="signal peptide" evidence="1">
    <location>
        <begin position="1"/>
        <end position="16"/>
    </location>
</feature>
<reference evidence="4" key="1">
    <citation type="submission" date="2010-05" db="EMBL/GenBank/DDBJ databases">
        <title>The genome sequence of Magnaporthe poae strain ATCC 64411.</title>
        <authorList>
            <person name="Ma L.-J."/>
            <person name="Dead R."/>
            <person name="Young S."/>
            <person name="Zeng Q."/>
            <person name="Koehrsen M."/>
            <person name="Alvarado L."/>
            <person name="Berlin A."/>
            <person name="Chapman S.B."/>
            <person name="Chen Z."/>
            <person name="Freedman E."/>
            <person name="Gellesch M."/>
            <person name="Goldberg J."/>
            <person name="Griggs A."/>
            <person name="Gujja S."/>
            <person name="Heilman E.R."/>
            <person name="Heiman D."/>
            <person name="Hepburn T."/>
            <person name="Howarth C."/>
            <person name="Jen D."/>
            <person name="Larson L."/>
            <person name="Mehta T."/>
            <person name="Neiman D."/>
            <person name="Pearson M."/>
            <person name="Roberts A."/>
            <person name="Saif S."/>
            <person name="Shea T."/>
            <person name="Shenoy N."/>
            <person name="Sisk P."/>
            <person name="Stolte C."/>
            <person name="Sykes S."/>
            <person name="Walk T."/>
            <person name="White J."/>
            <person name="Yandava C."/>
            <person name="Haas B."/>
            <person name="Nusbaum C."/>
            <person name="Birren B."/>
        </authorList>
    </citation>
    <scope>NUCLEOTIDE SEQUENCE [LARGE SCALE GENOMIC DNA]</scope>
    <source>
        <strain evidence="4">ATCC 64411 / 73-15</strain>
    </source>
</reference>
<dbReference type="EMBL" id="GL876990">
    <property type="protein sequence ID" value="KLU92788.1"/>
    <property type="molecule type" value="Genomic_DNA"/>
</dbReference>